<organism evidence="1 2">
    <name type="scientific">Devosia lucknowensis</name>
    <dbReference type="NCBI Taxonomy" id="1096929"/>
    <lineage>
        <taxon>Bacteria</taxon>
        <taxon>Pseudomonadati</taxon>
        <taxon>Pseudomonadota</taxon>
        <taxon>Alphaproteobacteria</taxon>
        <taxon>Hyphomicrobiales</taxon>
        <taxon>Devosiaceae</taxon>
        <taxon>Devosia</taxon>
    </lineage>
</organism>
<dbReference type="EMBL" id="FXWK01000002">
    <property type="protein sequence ID" value="SMQ85920.1"/>
    <property type="molecule type" value="Genomic_DNA"/>
</dbReference>
<accession>A0A1Y6GDN8</accession>
<dbReference type="AlphaFoldDB" id="A0A1Y6GDN8"/>
<name>A0A1Y6GDN8_9HYPH</name>
<gene>
    <name evidence="1" type="ORF">SAMN06295905_3215</name>
</gene>
<protein>
    <submittedName>
        <fullName evidence="1">Uncharacterized protein</fullName>
    </submittedName>
</protein>
<proteinExistence type="predicted"/>
<sequence length="248" mass="27990">MNWLEQTHWLEKRQGWLVRDASHNRRWTITPPGADDFVCLTLTHWTADGVAVDTAVAHCMSVAEAQIFAAALDNAGHPAGTKMDELLSGKGFREAPSFSRDVERQVMDSIRCYLPNVHRDMHFERRWFGSDNLSVFITTSRLSVFPFYCLTMRDDGMAQPDTILVEPRLSRMAQSDYYGQNAATRDPVIPTFTVACLAILSKRLELNGSYAAPLEDGQQYGLIDQFAAGYRWPEPEPEPEPLMLGMAM</sequence>
<evidence type="ECO:0000313" key="1">
    <source>
        <dbReference type="EMBL" id="SMQ85920.1"/>
    </source>
</evidence>
<dbReference type="Proteomes" id="UP000194474">
    <property type="component" value="Unassembled WGS sequence"/>
</dbReference>
<dbReference type="RefSeq" id="WP_086471547.1">
    <property type="nucleotide sequence ID" value="NZ_FXWK01000002.1"/>
</dbReference>
<evidence type="ECO:0000313" key="2">
    <source>
        <dbReference type="Proteomes" id="UP000194474"/>
    </source>
</evidence>
<dbReference type="OrthoDB" id="9902333at2"/>
<reference evidence="2" key="1">
    <citation type="submission" date="2017-04" db="EMBL/GenBank/DDBJ databases">
        <authorList>
            <person name="Varghese N."/>
            <person name="Submissions S."/>
        </authorList>
    </citation>
    <scope>NUCLEOTIDE SEQUENCE [LARGE SCALE GENOMIC DNA]</scope>
</reference>
<keyword evidence="2" id="KW-1185">Reference proteome</keyword>